<gene>
    <name evidence="3" type="ORF">PITG_23070</name>
</gene>
<evidence type="ECO:0000313" key="4">
    <source>
        <dbReference type="Proteomes" id="UP000006643"/>
    </source>
</evidence>
<keyword evidence="1" id="KW-0732">Signal</keyword>
<accession>D0NU29</accession>
<sequence>MKLMACIVALIGAVTTIAVTPANATSCPRTLGCGNEYSESNIEVGNCCEKRGGDFAACCAASCSTGSPCG</sequence>
<keyword evidence="4" id="KW-1185">Reference proteome</keyword>
<name>D0NU29_PHYIT</name>
<dbReference type="InParanoid" id="D0NU29"/>
<dbReference type="VEuPathDB" id="FungiDB:PITG_23070"/>
<dbReference type="Pfam" id="PF09461">
    <property type="entry name" value="PcF"/>
    <property type="match status" value="1"/>
</dbReference>
<feature type="chain" id="PRO_5003012373" evidence="1">
    <location>
        <begin position="25"/>
        <end position="70"/>
    </location>
</feature>
<organism evidence="3 4">
    <name type="scientific">Phytophthora infestans (strain T30-4)</name>
    <name type="common">Potato late blight agent</name>
    <dbReference type="NCBI Taxonomy" id="403677"/>
    <lineage>
        <taxon>Eukaryota</taxon>
        <taxon>Sar</taxon>
        <taxon>Stramenopiles</taxon>
        <taxon>Oomycota</taxon>
        <taxon>Peronosporomycetes</taxon>
        <taxon>Peronosporales</taxon>
        <taxon>Peronosporaceae</taxon>
        <taxon>Phytophthora</taxon>
    </lineage>
</organism>
<protein>
    <submittedName>
        <fullName evidence="3">PcF and SCR74-like cys-rich secreted peptide, putative</fullName>
    </submittedName>
</protein>
<dbReference type="Proteomes" id="UP000006643">
    <property type="component" value="Unassembled WGS sequence"/>
</dbReference>
<evidence type="ECO:0000256" key="1">
    <source>
        <dbReference type="SAM" id="SignalP"/>
    </source>
</evidence>
<dbReference type="AlphaFoldDB" id="D0NU29"/>
<dbReference type="OMA" id="GDFAACC"/>
<evidence type="ECO:0000259" key="2">
    <source>
        <dbReference type="Pfam" id="PF09461"/>
    </source>
</evidence>
<dbReference type="EMBL" id="DS028162">
    <property type="protein sequence ID" value="EEY65153.1"/>
    <property type="molecule type" value="Genomic_DNA"/>
</dbReference>
<dbReference type="RefSeq" id="XP_002897410.1">
    <property type="nucleotide sequence ID" value="XM_002897364.1"/>
</dbReference>
<reference evidence="4" key="1">
    <citation type="journal article" date="2009" name="Nature">
        <title>Genome sequence and analysis of the Irish potato famine pathogen Phytophthora infestans.</title>
        <authorList>
            <consortium name="The Broad Institute Genome Sequencing Platform"/>
            <person name="Haas B.J."/>
            <person name="Kamoun S."/>
            <person name="Zody M.C."/>
            <person name="Jiang R.H."/>
            <person name="Handsaker R.E."/>
            <person name="Cano L.M."/>
            <person name="Grabherr M."/>
            <person name="Kodira C.D."/>
            <person name="Raffaele S."/>
            <person name="Torto-Alalibo T."/>
            <person name="Bozkurt T.O."/>
            <person name="Ah-Fong A.M."/>
            <person name="Alvarado L."/>
            <person name="Anderson V.L."/>
            <person name="Armstrong M.R."/>
            <person name="Avrova A."/>
            <person name="Baxter L."/>
            <person name="Beynon J."/>
            <person name="Boevink P.C."/>
            <person name="Bollmann S.R."/>
            <person name="Bos J.I."/>
            <person name="Bulone V."/>
            <person name="Cai G."/>
            <person name="Cakir C."/>
            <person name="Carrington J.C."/>
            <person name="Chawner M."/>
            <person name="Conti L."/>
            <person name="Costanzo S."/>
            <person name="Ewan R."/>
            <person name="Fahlgren N."/>
            <person name="Fischbach M.A."/>
            <person name="Fugelstad J."/>
            <person name="Gilroy E.M."/>
            <person name="Gnerre S."/>
            <person name="Green P.J."/>
            <person name="Grenville-Briggs L.J."/>
            <person name="Griffith J."/>
            <person name="Grunwald N.J."/>
            <person name="Horn K."/>
            <person name="Horner N.R."/>
            <person name="Hu C.H."/>
            <person name="Huitema E."/>
            <person name="Jeong D.H."/>
            <person name="Jones A.M."/>
            <person name="Jones J.D."/>
            <person name="Jones R.W."/>
            <person name="Karlsson E.K."/>
            <person name="Kunjeti S.G."/>
            <person name="Lamour K."/>
            <person name="Liu Z."/>
            <person name="Ma L."/>
            <person name="Maclean D."/>
            <person name="Chibucos M.C."/>
            <person name="McDonald H."/>
            <person name="McWalters J."/>
            <person name="Meijer H.J."/>
            <person name="Morgan W."/>
            <person name="Morris P.F."/>
            <person name="Munro C.A."/>
            <person name="O'Neill K."/>
            <person name="Ospina-Giraldo M."/>
            <person name="Pinzon A."/>
            <person name="Pritchard L."/>
            <person name="Ramsahoye B."/>
            <person name="Ren Q."/>
            <person name="Restrepo S."/>
            <person name="Roy S."/>
            <person name="Sadanandom A."/>
            <person name="Savidor A."/>
            <person name="Schornack S."/>
            <person name="Schwartz D.C."/>
            <person name="Schumann U.D."/>
            <person name="Schwessinger B."/>
            <person name="Seyer L."/>
            <person name="Sharpe T."/>
            <person name="Silvar C."/>
            <person name="Song J."/>
            <person name="Studholme D.J."/>
            <person name="Sykes S."/>
            <person name="Thines M."/>
            <person name="van de Vondervoort P.J."/>
            <person name="Phuntumart V."/>
            <person name="Wawra S."/>
            <person name="Weide R."/>
            <person name="Win J."/>
            <person name="Young C."/>
            <person name="Zhou S."/>
            <person name="Fry W."/>
            <person name="Meyers B.C."/>
            <person name="van West P."/>
            <person name="Ristaino J."/>
            <person name="Govers F."/>
            <person name="Birch P.R."/>
            <person name="Whisson S.C."/>
            <person name="Judelson H.S."/>
            <person name="Nusbaum C."/>
        </authorList>
    </citation>
    <scope>NUCLEOTIDE SEQUENCE [LARGE SCALE GENOMIC DNA]</scope>
    <source>
        <strain evidence="4">T30-4</strain>
    </source>
</reference>
<evidence type="ECO:0000313" key="3">
    <source>
        <dbReference type="EMBL" id="EEY65153.1"/>
    </source>
</evidence>
<feature type="domain" description="Phytotoxin PcF" evidence="2">
    <location>
        <begin position="27"/>
        <end position="66"/>
    </location>
</feature>
<feature type="signal peptide" evidence="1">
    <location>
        <begin position="1"/>
        <end position="24"/>
    </location>
</feature>
<dbReference type="KEGG" id="pif:PITG_23070"/>
<dbReference type="GeneID" id="9464990"/>
<proteinExistence type="predicted"/>
<dbReference type="HOGENOM" id="CLU_2763350_0_0_1"/>
<dbReference type="InterPro" id="IPR018570">
    <property type="entry name" value="Phytotoxin_PcF"/>
</dbReference>